<reference evidence="7 9" key="2">
    <citation type="journal article" date="2016" name="Genome Announc.">
        <title>Genome Sequence of Nitrosomonas communis Strain Nm2, a Mesophilic Ammonia-Oxidizing Bacterium Isolated from Mediterranean Soil.</title>
        <authorList>
            <person name="Kozlowski J.A."/>
            <person name="Kits K.D."/>
            <person name="Stein L.Y."/>
        </authorList>
    </citation>
    <scope>NUCLEOTIDE SEQUENCE [LARGE SCALE GENOMIC DNA]</scope>
    <source>
        <strain evidence="7 9">Nm2</strain>
    </source>
</reference>
<comment type="subcellular location">
    <subcellularLocation>
        <location evidence="6">Cytoplasm</location>
    </subcellularLocation>
</comment>
<keyword evidence="7" id="KW-0687">Ribonucleoprotein</keyword>
<evidence type="ECO:0000313" key="8">
    <source>
        <dbReference type="EMBL" id="TYP82959.1"/>
    </source>
</evidence>
<dbReference type="GO" id="GO:0005840">
    <property type="term" value="C:ribosome"/>
    <property type="evidence" value="ECO:0007669"/>
    <property type="project" value="UniProtKB-KW"/>
</dbReference>
<proteinExistence type="inferred from homology"/>
<accession>A0A0F7KAL7</accession>
<dbReference type="HAMAP" id="MF_00735">
    <property type="entry name" value="Methyltr_PrmA"/>
    <property type="match status" value="1"/>
</dbReference>
<reference evidence="9" key="1">
    <citation type="submission" date="2015-05" db="EMBL/GenBank/DDBJ databases">
        <title>Draft genome of Nitrosomonas communis strain Nm2.</title>
        <authorList>
            <person name="Kozlowski J.A."/>
            <person name="Kits K.D."/>
            <person name="Stein L.Y."/>
        </authorList>
    </citation>
    <scope>NUCLEOTIDE SEQUENCE [LARGE SCALE GENOMIC DNA]</scope>
    <source>
        <strain evidence="9">Nm2</strain>
    </source>
</reference>
<dbReference type="KEGG" id="nco:AAW31_05025"/>
<reference evidence="8 10" key="3">
    <citation type="submission" date="2019-07" db="EMBL/GenBank/DDBJ databases">
        <title>Active sludge and wastewater microbial communities from Klosterneuburg, Austria.</title>
        <authorList>
            <person name="Wagner M."/>
        </authorList>
    </citation>
    <scope>NUCLEOTIDE SEQUENCE [LARGE SCALE GENOMIC DNA]</scope>
    <source>
        <strain evidence="8 10">Nm2</strain>
    </source>
</reference>
<dbReference type="Proteomes" id="UP000324176">
    <property type="component" value="Unassembled WGS sequence"/>
</dbReference>
<dbReference type="Pfam" id="PF06325">
    <property type="entry name" value="PrmA"/>
    <property type="match status" value="1"/>
</dbReference>
<feature type="binding site" evidence="6">
    <location>
        <position position="242"/>
    </location>
    <ligand>
        <name>S-adenosyl-L-methionine</name>
        <dbReference type="ChEBI" id="CHEBI:59789"/>
    </ligand>
</feature>
<keyword evidence="2 6" id="KW-0963">Cytoplasm</keyword>
<comment type="function">
    <text evidence="6">Methylates ribosomal protein L11.</text>
</comment>
<feature type="binding site" evidence="6">
    <location>
        <position position="194"/>
    </location>
    <ligand>
        <name>S-adenosyl-L-methionine</name>
        <dbReference type="ChEBI" id="CHEBI:59789"/>
    </ligand>
</feature>
<dbReference type="RefSeq" id="WP_046849398.1">
    <property type="nucleotide sequence ID" value="NZ_CP011451.1"/>
</dbReference>
<dbReference type="InterPro" id="IPR029063">
    <property type="entry name" value="SAM-dependent_MTases_sf"/>
</dbReference>
<dbReference type="OrthoDB" id="9785995at2"/>
<organism evidence="7 9">
    <name type="scientific">Nitrosomonas communis</name>
    <dbReference type="NCBI Taxonomy" id="44574"/>
    <lineage>
        <taxon>Bacteria</taxon>
        <taxon>Pseudomonadati</taxon>
        <taxon>Pseudomonadota</taxon>
        <taxon>Betaproteobacteria</taxon>
        <taxon>Nitrosomonadales</taxon>
        <taxon>Nitrosomonadaceae</taxon>
        <taxon>Nitrosomonas</taxon>
    </lineage>
</organism>
<evidence type="ECO:0000313" key="7">
    <source>
        <dbReference type="EMBL" id="AKH37310.1"/>
    </source>
</evidence>
<comment type="similarity">
    <text evidence="1 6">Belongs to the methyltransferase superfamily. PrmA family.</text>
</comment>
<dbReference type="EMBL" id="VNHT01000043">
    <property type="protein sequence ID" value="TYP82959.1"/>
    <property type="molecule type" value="Genomic_DNA"/>
</dbReference>
<dbReference type="SUPFAM" id="SSF53335">
    <property type="entry name" value="S-adenosyl-L-methionine-dependent methyltransferases"/>
    <property type="match status" value="1"/>
</dbReference>
<comment type="catalytic activity">
    <reaction evidence="6">
        <text>L-lysyl-[protein] + 3 S-adenosyl-L-methionine = N(6),N(6),N(6)-trimethyl-L-lysyl-[protein] + 3 S-adenosyl-L-homocysteine + 3 H(+)</text>
        <dbReference type="Rhea" id="RHEA:54192"/>
        <dbReference type="Rhea" id="RHEA-COMP:9752"/>
        <dbReference type="Rhea" id="RHEA-COMP:13826"/>
        <dbReference type="ChEBI" id="CHEBI:15378"/>
        <dbReference type="ChEBI" id="CHEBI:29969"/>
        <dbReference type="ChEBI" id="CHEBI:57856"/>
        <dbReference type="ChEBI" id="CHEBI:59789"/>
        <dbReference type="ChEBI" id="CHEBI:61961"/>
    </reaction>
</comment>
<sequence length="305" mass="33558">MSWVSLTVEINAAHVEILSDKLFELGALSVDIQDASAGTEQEQPLFDEPGELTGEIWEQAAVTALFEQNADIPLIMQKVTQALRLTTEPEYRLARLEEQDWVRLTQAQFEPIKISSRLWIVPSWHPPPDPTAINLILDPGRAFGTGSHPTTQLCLSWLDSNIQSGETVLDYGCGSGILAIAALKLGARNVLGIDIDANAIAASRDNAVLNRCEPERILFSTTLDLSQTNKKEQRQVDKVVANILANPIIMLAPILMNALRKGGSLALSGILEEQANQVIDTYRQWFEINIASKKEGWVLLAGIKK</sequence>
<protein>
    <recommendedName>
        <fullName evidence="6">Ribosomal protein L11 methyltransferase</fullName>
        <shortName evidence="6">L11 Mtase</shortName>
        <ecNumber evidence="6">2.1.1.-</ecNumber>
    </recommendedName>
</protein>
<feature type="binding site" evidence="6">
    <location>
        <position position="172"/>
    </location>
    <ligand>
        <name>S-adenosyl-L-methionine</name>
        <dbReference type="ChEBI" id="CHEBI:59789"/>
    </ligand>
</feature>
<dbReference type="Gene3D" id="3.40.50.150">
    <property type="entry name" value="Vaccinia Virus protein VP39"/>
    <property type="match status" value="1"/>
</dbReference>
<feature type="binding site" evidence="6">
    <location>
        <position position="151"/>
    </location>
    <ligand>
        <name>S-adenosyl-L-methionine</name>
        <dbReference type="ChEBI" id="CHEBI:59789"/>
    </ligand>
</feature>
<dbReference type="InterPro" id="IPR050078">
    <property type="entry name" value="Ribosomal_L11_MeTrfase_PrmA"/>
</dbReference>
<dbReference type="Proteomes" id="UP000034156">
    <property type="component" value="Chromosome"/>
</dbReference>
<keyword evidence="9" id="KW-1185">Reference proteome</keyword>
<dbReference type="PANTHER" id="PTHR43648:SF1">
    <property type="entry name" value="ELECTRON TRANSFER FLAVOPROTEIN BETA SUBUNIT LYSINE METHYLTRANSFERASE"/>
    <property type="match status" value="1"/>
</dbReference>
<keyword evidence="5 6" id="KW-0949">S-adenosyl-L-methionine</keyword>
<evidence type="ECO:0000256" key="1">
    <source>
        <dbReference type="ARBA" id="ARBA00009741"/>
    </source>
</evidence>
<dbReference type="GO" id="GO:0005829">
    <property type="term" value="C:cytosol"/>
    <property type="evidence" value="ECO:0007669"/>
    <property type="project" value="TreeGrafter"/>
</dbReference>
<dbReference type="EC" id="2.1.1.-" evidence="6"/>
<dbReference type="PATRIC" id="fig|44574.3.peg.1212"/>
<dbReference type="PANTHER" id="PTHR43648">
    <property type="entry name" value="ELECTRON TRANSFER FLAVOPROTEIN BETA SUBUNIT LYSINE METHYLTRANSFERASE"/>
    <property type="match status" value="1"/>
</dbReference>
<evidence type="ECO:0000256" key="2">
    <source>
        <dbReference type="ARBA" id="ARBA00022490"/>
    </source>
</evidence>
<keyword evidence="4 6" id="KW-0808">Transferase</keyword>
<keyword evidence="3 6" id="KW-0489">Methyltransferase</keyword>
<evidence type="ECO:0000256" key="6">
    <source>
        <dbReference type="HAMAP-Rule" id="MF_00735"/>
    </source>
</evidence>
<dbReference type="EMBL" id="CP011451">
    <property type="protein sequence ID" value="AKH37310.1"/>
    <property type="molecule type" value="Genomic_DNA"/>
</dbReference>
<name>A0A0F7KAL7_9PROT</name>
<gene>
    <name evidence="6" type="primary">prmA</name>
    <name evidence="7" type="ORF">AAW31_05025</name>
    <name evidence="8" type="ORF">BCL69_104320</name>
</gene>
<dbReference type="InterPro" id="IPR004498">
    <property type="entry name" value="Ribosomal_PrmA_MeTrfase"/>
</dbReference>
<dbReference type="GO" id="GO:0016279">
    <property type="term" value="F:protein-lysine N-methyltransferase activity"/>
    <property type="evidence" value="ECO:0007669"/>
    <property type="project" value="TreeGrafter"/>
</dbReference>
<dbReference type="PIRSF" id="PIRSF000401">
    <property type="entry name" value="RPL11_MTase"/>
    <property type="match status" value="1"/>
</dbReference>
<dbReference type="AlphaFoldDB" id="A0A0F7KAL7"/>
<dbReference type="CDD" id="cd02440">
    <property type="entry name" value="AdoMet_MTases"/>
    <property type="match status" value="1"/>
</dbReference>
<keyword evidence="7" id="KW-0689">Ribosomal protein</keyword>
<evidence type="ECO:0000256" key="5">
    <source>
        <dbReference type="ARBA" id="ARBA00022691"/>
    </source>
</evidence>
<dbReference type="GO" id="GO:0032259">
    <property type="term" value="P:methylation"/>
    <property type="evidence" value="ECO:0007669"/>
    <property type="project" value="UniProtKB-KW"/>
</dbReference>
<evidence type="ECO:0000256" key="4">
    <source>
        <dbReference type="ARBA" id="ARBA00022679"/>
    </source>
</evidence>
<dbReference type="NCBIfam" id="TIGR00406">
    <property type="entry name" value="prmA"/>
    <property type="match status" value="1"/>
</dbReference>
<evidence type="ECO:0000313" key="10">
    <source>
        <dbReference type="Proteomes" id="UP000324176"/>
    </source>
</evidence>
<evidence type="ECO:0000313" key="9">
    <source>
        <dbReference type="Proteomes" id="UP000034156"/>
    </source>
</evidence>
<evidence type="ECO:0000256" key="3">
    <source>
        <dbReference type="ARBA" id="ARBA00022603"/>
    </source>
</evidence>